<dbReference type="Proteomes" id="UP000315010">
    <property type="component" value="Unassembled WGS sequence"/>
</dbReference>
<gene>
    <name evidence="1" type="ORF">CA13_16890</name>
</gene>
<dbReference type="AlphaFoldDB" id="A0A5C5YZU0"/>
<keyword evidence="2" id="KW-1185">Reference proteome</keyword>
<name>A0A5C5YZU0_9BACT</name>
<protein>
    <submittedName>
        <fullName evidence="1">Uncharacterized protein</fullName>
    </submittedName>
</protein>
<sequence length="77" mass="8858">MCVLICQVERRSLPQTVAIWIVRKYDRAHFIIERTLPFAFLEFGLLGASSNVLGAGPTKSEPEVKIQLDRFWMLGFF</sequence>
<reference evidence="1 2" key="1">
    <citation type="submission" date="2019-02" db="EMBL/GenBank/DDBJ databases">
        <title>Deep-cultivation of Planctomycetes and their phenomic and genomic characterization uncovers novel biology.</title>
        <authorList>
            <person name="Wiegand S."/>
            <person name="Jogler M."/>
            <person name="Boedeker C."/>
            <person name="Pinto D."/>
            <person name="Vollmers J."/>
            <person name="Rivas-Marin E."/>
            <person name="Kohn T."/>
            <person name="Peeters S.H."/>
            <person name="Heuer A."/>
            <person name="Rast P."/>
            <person name="Oberbeckmann S."/>
            <person name="Bunk B."/>
            <person name="Jeske O."/>
            <person name="Meyerdierks A."/>
            <person name="Storesund J.E."/>
            <person name="Kallscheuer N."/>
            <person name="Luecker S."/>
            <person name="Lage O.M."/>
            <person name="Pohl T."/>
            <person name="Merkel B.J."/>
            <person name="Hornburger P."/>
            <person name="Mueller R.-W."/>
            <person name="Bruemmer F."/>
            <person name="Labrenz M."/>
            <person name="Spormann A.M."/>
            <person name="Op Den Camp H."/>
            <person name="Overmann J."/>
            <person name="Amann R."/>
            <person name="Jetten M.S.M."/>
            <person name="Mascher T."/>
            <person name="Medema M.H."/>
            <person name="Devos D.P."/>
            <person name="Kaster A.-K."/>
            <person name="Ovreas L."/>
            <person name="Rohde M."/>
            <person name="Galperin M.Y."/>
            <person name="Jogler C."/>
        </authorList>
    </citation>
    <scope>NUCLEOTIDE SEQUENCE [LARGE SCALE GENOMIC DNA]</scope>
    <source>
        <strain evidence="1 2">CA13</strain>
    </source>
</reference>
<proteinExistence type="predicted"/>
<comment type="caution">
    <text evidence="1">The sequence shown here is derived from an EMBL/GenBank/DDBJ whole genome shotgun (WGS) entry which is preliminary data.</text>
</comment>
<accession>A0A5C5YZU0</accession>
<evidence type="ECO:0000313" key="2">
    <source>
        <dbReference type="Proteomes" id="UP000315010"/>
    </source>
</evidence>
<dbReference type="EMBL" id="SJPJ01000001">
    <property type="protein sequence ID" value="TWT80276.1"/>
    <property type="molecule type" value="Genomic_DNA"/>
</dbReference>
<organism evidence="1 2">
    <name type="scientific">Novipirellula herctigrandis</name>
    <dbReference type="NCBI Taxonomy" id="2527986"/>
    <lineage>
        <taxon>Bacteria</taxon>
        <taxon>Pseudomonadati</taxon>
        <taxon>Planctomycetota</taxon>
        <taxon>Planctomycetia</taxon>
        <taxon>Pirellulales</taxon>
        <taxon>Pirellulaceae</taxon>
        <taxon>Novipirellula</taxon>
    </lineage>
</organism>
<evidence type="ECO:0000313" key="1">
    <source>
        <dbReference type="EMBL" id="TWT80276.1"/>
    </source>
</evidence>